<feature type="compositionally biased region" description="Basic and acidic residues" evidence="1">
    <location>
        <begin position="90"/>
        <end position="102"/>
    </location>
</feature>
<name>F0SQA5_RUBBR</name>
<dbReference type="eggNOG" id="COG1544">
    <property type="taxonomic scope" value="Bacteria"/>
</dbReference>
<dbReference type="STRING" id="756272.Plabr_4713"/>
<organism evidence="2 3">
    <name type="scientific">Rubinisphaera brasiliensis (strain ATCC 49424 / DSM 5305 / JCM 21570 / IAM 15109 / NBRC 103401 / IFAM 1448)</name>
    <name type="common">Planctomyces brasiliensis</name>
    <dbReference type="NCBI Taxonomy" id="756272"/>
    <lineage>
        <taxon>Bacteria</taxon>
        <taxon>Pseudomonadati</taxon>
        <taxon>Planctomycetota</taxon>
        <taxon>Planctomycetia</taxon>
        <taxon>Planctomycetales</taxon>
        <taxon>Planctomycetaceae</taxon>
        <taxon>Rubinisphaera</taxon>
    </lineage>
</organism>
<proteinExistence type="predicted"/>
<dbReference type="Gene3D" id="3.30.160.100">
    <property type="entry name" value="Ribosome hibernation promotion factor-like"/>
    <property type="match status" value="1"/>
</dbReference>
<dbReference type="InterPro" id="IPR036567">
    <property type="entry name" value="RHF-like"/>
</dbReference>
<dbReference type="EMBL" id="CP002546">
    <property type="protein sequence ID" value="ADY62284.1"/>
    <property type="molecule type" value="Genomic_DNA"/>
</dbReference>
<dbReference type="Pfam" id="PF02482">
    <property type="entry name" value="Ribosomal_S30AE"/>
    <property type="match status" value="1"/>
</dbReference>
<reference evidence="3" key="1">
    <citation type="submission" date="2011-02" db="EMBL/GenBank/DDBJ databases">
        <title>The complete genome of Planctomyces brasiliensis DSM 5305.</title>
        <authorList>
            <person name="Lucas S."/>
            <person name="Copeland A."/>
            <person name="Lapidus A."/>
            <person name="Bruce D."/>
            <person name="Goodwin L."/>
            <person name="Pitluck S."/>
            <person name="Kyrpides N."/>
            <person name="Mavromatis K."/>
            <person name="Pagani I."/>
            <person name="Ivanova N."/>
            <person name="Ovchinnikova G."/>
            <person name="Lu M."/>
            <person name="Detter J.C."/>
            <person name="Han C."/>
            <person name="Land M."/>
            <person name="Hauser L."/>
            <person name="Markowitz V."/>
            <person name="Cheng J.-F."/>
            <person name="Hugenholtz P."/>
            <person name="Woyke T."/>
            <person name="Wu D."/>
            <person name="Tindall B."/>
            <person name="Pomrenke H.G."/>
            <person name="Brambilla E."/>
            <person name="Klenk H.-P."/>
            <person name="Eisen J.A."/>
        </authorList>
    </citation>
    <scope>NUCLEOTIDE SEQUENCE [LARGE SCALE GENOMIC DNA]</scope>
    <source>
        <strain evidence="3">ATCC 49424 / DSM 5305 / JCM 21570 / NBRC 103401 / IFAM 1448</strain>
    </source>
</reference>
<dbReference type="Proteomes" id="UP000006860">
    <property type="component" value="Chromosome"/>
</dbReference>
<evidence type="ECO:0000313" key="3">
    <source>
        <dbReference type="Proteomes" id="UP000006860"/>
    </source>
</evidence>
<dbReference type="OrthoDB" id="276526at2"/>
<evidence type="ECO:0000256" key="1">
    <source>
        <dbReference type="SAM" id="MobiDB-lite"/>
    </source>
</evidence>
<protein>
    <submittedName>
        <fullName evidence="2">Ribosomal subunit interface protein</fullName>
    </submittedName>
</protein>
<keyword evidence="3" id="KW-1185">Reference proteome</keyword>
<dbReference type="HOGENOM" id="CLU_071472_6_0_0"/>
<dbReference type="AlphaFoldDB" id="F0SQA5"/>
<sequence length="120" mass="13979">MQVEISCRHGSVGESVQDYIREKSEKLLTYFERVTQIDVTFDFNGNRVKAEILVDAEHKHDFVAHHEGEDAQKSFDQALHKVEHQIKKYKEQIQDHRRDRPLSELTNTAAEATEEDEDNA</sequence>
<feature type="region of interest" description="Disordered" evidence="1">
    <location>
        <begin position="90"/>
        <end position="120"/>
    </location>
</feature>
<dbReference type="SUPFAM" id="SSF69754">
    <property type="entry name" value="Ribosome binding protein Y (YfiA homologue)"/>
    <property type="match status" value="1"/>
</dbReference>
<accession>F0SQA5</accession>
<gene>
    <name evidence="2" type="ordered locus">Plabr_4713</name>
</gene>
<evidence type="ECO:0000313" key="2">
    <source>
        <dbReference type="EMBL" id="ADY62284.1"/>
    </source>
</evidence>
<dbReference type="NCBIfam" id="TIGR00741">
    <property type="entry name" value="yfiA"/>
    <property type="match status" value="1"/>
</dbReference>
<dbReference type="InterPro" id="IPR003489">
    <property type="entry name" value="RHF/RaiA"/>
</dbReference>
<dbReference type="KEGG" id="pbs:Plabr_4713"/>
<dbReference type="RefSeq" id="WP_013630988.1">
    <property type="nucleotide sequence ID" value="NC_015174.1"/>
</dbReference>